<gene>
    <name evidence="1" type="ORF">NKI81_06260</name>
</gene>
<protein>
    <submittedName>
        <fullName evidence="1">Helix-turn-helix transcriptional regulator</fullName>
    </submittedName>
</protein>
<keyword evidence="2" id="KW-1185">Reference proteome</keyword>
<dbReference type="Proteomes" id="UP001480082">
    <property type="component" value="Unassembled WGS sequence"/>
</dbReference>
<sequence>MAPRGRLYGCPVEFALDALGGKWKTVILARIKQGPLRYSELRRSIPSLSDKMLTQRLANLVEIGFVALEASPDGKGRYVLTERGRDLAATLRALYDWGDVHGRADGVRFRTDTETRQGA</sequence>
<proteinExistence type="predicted"/>
<evidence type="ECO:0000313" key="1">
    <source>
        <dbReference type="EMBL" id="MER9283564.1"/>
    </source>
</evidence>
<reference evidence="1 2" key="1">
    <citation type="journal article" date="2024" name="Proc. Natl. Acad. Sci. U.S.A.">
        <title>The evolutionary genomics of adaptation to stress in wild rhizobium bacteria.</title>
        <authorList>
            <person name="Kehlet-Delgado H."/>
            <person name="Montoya A.P."/>
            <person name="Jensen K.T."/>
            <person name="Wendlandt C.E."/>
            <person name="Dexheimer C."/>
            <person name="Roberts M."/>
            <person name="Torres Martinez L."/>
            <person name="Friesen M.L."/>
            <person name="Griffitts J.S."/>
            <person name="Porter S.S."/>
        </authorList>
    </citation>
    <scope>NUCLEOTIDE SEQUENCE [LARGE SCALE GENOMIC DNA]</scope>
    <source>
        <strain evidence="1 2">M0468</strain>
    </source>
</reference>
<dbReference type="EMBL" id="JAMYRI010000003">
    <property type="protein sequence ID" value="MER9283564.1"/>
    <property type="molecule type" value="Genomic_DNA"/>
</dbReference>
<name>A0ACC6SV55_9HYPH</name>
<evidence type="ECO:0000313" key="2">
    <source>
        <dbReference type="Proteomes" id="UP001480082"/>
    </source>
</evidence>
<organism evidence="1 2">
    <name type="scientific">Mesorhizobium australicum</name>
    <dbReference type="NCBI Taxonomy" id="536018"/>
    <lineage>
        <taxon>Bacteria</taxon>
        <taxon>Pseudomonadati</taxon>
        <taxon>Pseudomonadota</taxon>
        <taxon>Alphaproteobacteria</taxon>
        <taxon>Hyphomicrobiales</taxon>
        <taxon>Phyllobacteriaceae</taxon>
        <taxon>Mesorhizobium</taxon>
    </lineage>
</organism>
<accession>A0ACC6SV55</accession>
<comment type="caution">
    <text evidence="1">The sequence shown here is derived from an EMBL/GenBank/DDBJ whole genome shotgun (WGS) entry which is preliminary data.</text>
</comment>